<proteinExistence type="predicted"/>
<sequence>MRTVQDPNTYGYPRKLGFGQDSIYQFGSIVANNMTGAFKSLLTRIPLNSPNGTVFSPPTNLPVYEIDNFRVISINPGGTASNYTFTYELQPISSGGNSGVWGYDPPRWMSLDPNTIGAFNPDSSTGSVKITEPFEFWPIHNRPTDPITYVSIGVSVFVLLVIVIIVWRNWRHVVKFRTQIWPSWKRKIKTKIIDFASRIDDGDDGSKISDADGSLESGTRYEKSDPTINKIEEMPMQLIDAEEGHKILVTPDMDLSDLDDVITTVAASPSPAVVDVNVEYMMAVNLDTHPRPAIVTTLSDDSILGNGRLDNSSENNLSLLRPDLTVSLAPLSSVSRNIDVLTEYHGQYTTPSEVKASDIPSEGTEDYAPPYIHADDLSMLPPSFPSPAMPSAPPLDAENRHLQSGSGLTDEAIIPSYTITK</sequence>
<organism evidence="2 3">
    <name type="scientific">Entomortierella chlamydospora</name>
    <dbReference type="NCBI Taxonomy" id="101097"/>
    <lineage>
        <taxon>Eukaryota</taxon>
        <taxon>Fungi</taxon>
        <taxon>Fungi incertae sedis</taxon>
        <taxon>Mucoromycota</taxon>
        <taxon>Mortierellomycotina</taxon>
        <taxon>Mortierellomycetes</taxon>
        <taxon>Mortierellales</taxon>
        <taxon>Mortierellaceae</taxon>
        <taxon>Entomortierella</taxon>
    </lineage>
</organism>
<keyword evidence="3" id="KW-1185">Reference proteome</keyword>
<name>A0A9P6T157_9FUNG</name>
<evidence type="ECO:0000313" key="2">
    <source>
        <dbReference type="EMBL" id="KAG0017263.1"/>
    </source>
</evidence>
<comment type="caution">
    <text evidence="2">The sequence shown here is derived from an EMBL/GenBank/DDBJ whole genome shotgun (WGS) entry which is preliminary data.</text>
</comment>
<dbReference type="EMBL" id="JAAAID010000460">
    <property type="protein sequence ID" value="KAG0017263.1"/>
    <property type="molecule type" value="Genomic_DNA"/>
</dbReference>
<evidence type="ECO:0000313" key="3">
    <source>
        <dbReference type="Proteomes" id="UP000703661"/>
    </source>
</evidence>
<evidence type="ECO:0000256" key="1">
    <source>
        <dbReference type="SAM" id="Phobius"/>
    </source>
</evidence>
<keyword evidence="1" id="KW-0812">Transmembrane</keyword>
<feature type="transmembrane region" description="Helical" evidence="1">
    <location>
        <begin position="147"/>
        <end position="167"/>
    </location>
</feature>
<dbReference type="Proteomes" id="UP000703661">
    <property type="component" value="Unassembled WGS sequence"/>
</dbReference>
<keyword evidence="1" id="KW-0472">Membrane</keyword>
<keyword evidence="1" id="KW-1133">Transmembrane helix</keyword>
<accession>A0A9P6T157</accession>
<gene>
    <name evidence="2" type="ORF">BGZ80_008480</name>
</gene>
<protein>
    <submittedName>
        <fullName evidence="2">Uncharacterized protein</fullName>
    </submittedName>
</protein>
<reference evidence="2" key="1">
    <citation type="journal article" date="2020" name="Fungal Divers.">
        <title>Resolving the Mortierellaceae phylogeny through synthesis of multi-gene phylogenetics and phylogenomics.</title>
        <authorList>
            <person name="Vandepol N."/>
            <person name="Liber J."/>
            <person name="Desiro A."/>
            <person name="Na H."/>
            <person name="Kennedy M."/>
            <person name="Barry K."/>
            <person name="Grigoriev I.V."/>
            <person name="Miller A.N."/>
            <person name="O'Donnell K."/>
            <person name="Stajich J.E."/>
            <person name="Bonito G."/>
        </authorList>
    </citation>
    <scope>NUCLEOTIDE SEQUENCE</scope>
    <source>
        <strain evidence="2">NRRL 2769</strain>
    </source>
</reference>
<dbReference type="AlphaFoldDB" id="A0A9P6T157"/>